<sequence length="194" mass="21317">MDPSMMMPGGMPGAPGAASEPPPDNGKMTDLVDKIDKSECYARNEAAAFPWTNLLIGDDRLGCQSDADEQLILHIAFNEFVKVHSMKLTEFNGGRDPELQPTKVHLYVNRTNMGFEDTDDVDPTQSMELTAADLKEDADPIRLQFVKFQRVRSITIFIEDNAGGDVTALGGLKFFGRTVATTNMKDFKKQPGAS</sequence>
<evidence type="ECO:0000256" key="1">
    <source>
        <dbReference type="ARBA" id="ARBA00023157"/>
    </source>
</evidence>
<organism evidence="4">
    <name type="scientific">Trieres chinensis</name>
    <name type="common">Marine centric diatom</name>
    <name type="synonym">Odontella sinensis</name>
    <dbReference type="NCBI Taxonomy" id="1514140"/>
    <lineage>
        <taxon>Eukaryota</taxon>
        <taxon>Sar</taxon>
        <taxon>Stramenopiles</taxon>
        <taxon>Ochrophyta</taxon>
        <taxon>Bacillariophyta</taxon>
        <taxon>Mediophyceae</taxon>
        <taxon>Biddulphiophycidae</taxon>
        <taxon>Eupodiscales</taxon>
        <taxon>Parodontellaceae</taxon>
        <taxon>Trieres</taxon>
    </lineage>
</organism>
<evidence type="ECO:0000256" key="2">
    <source>
        <dbReference type="SAM" id="MobiDB-lite"/>
    </source>
</evidence>
<gene>
    <name evidence="4" type="ORF">OSIN01602_LOCUS14062</name>
</gene>
<dbReference type="EMBL" id="HBGO01024470">
    <property type="protein sequence ID" value="CAD9347475.1"/>
    <property type="molecule type" value="Transcribed_RNA"/>
</dbReference>
<keyword evidence="1" id="KW-1015">Disulfide bond</keyword>
<dbReference type="PANTHER" id="PTHR46115">
    <property type="entry name" value="THIOREDOXIN-LIKE PROTEIN 1"/>
    <property type="match status" value="1"/>
</dbReference>
<protein>
    <recommendedName>
        <fullName evidence="3">PITH domain-containing protein</fullName>
    </recommendedName>
</protein>
<evidence type="ECO:0000259" key="3">
    <source>
        <dbReference type="PROSITE" id="PS51532"/>
    </source>
</evidence>
<name>A0A7S1ZST6_TRICV</name>
<dbReference type="SUPFAM" id="SSF49785">
    <property type="entry name" value="Galactose-binding domain-like"/>
    <property type="match status" value="1"/>
</dbReference>
<feature type="domain" description="PITH" evidence="3">
    <location>
        <begin position="20"/>
        <end position="194"/>
    </location>
</feature>
<feature type="region of interest" description="Disordered" evidence="2">
    <location>
        <begin position="1"/>
        <end position="27"/>
    </location>
</feature>
<feature type="compositionally biased region" description="Low complexity" evidence="2">
    <location>
        <begin position="1"/>
        <end position="19"/>
    </location>
</feature>
<dbReference type="InterPro" id="IPR008979">
    <property type="entry name" value="Galactose-bd-like_sf"/>
</dbReference>
<dbReference type="AlphaFoldDB" id="A0A7S1ZST6"/>
<dbReference type="InterPro" id="IPR010400">
    <property type="entry name" value="PITH_dom"/>
</dbReference>
<proteinExistence type="predicted"/>
<dbReference type="InterPro" id="IPR037047">
    <property type="entry name" value="PITH_dom_sf"/>
</dbReference>
<evidence type="ECO:0000313" key="4">
    <source>
        <dbReference type="EMBL" id="CAD9347475.1"/>
    </source>
</evidence>
<reference evidence="4" key="1">
    <citation type="submission" date="2021-01" db="EMBL/GenBank/DDBJ databases">
        <authorList>
            <person name="Corre E."/>
            <person name="Pelletier E."/>
            <person name="Niang G."/>
            <person name="Scheremetjew M."/>
            <person name="Finn R."/>
            <person name="Kale V."/>
            <person name="Holt S."/>
            <person name="Cochrane G."/>
            <person name="Meng A."/>
            <person name="Brown T."/>
            <person name="Cohen L."/>
        </authorList>
    </citation>
    <scope>NUCLEOTIDE SEQUENCE</scope>
    <source>
        <strain evidence="4">Grunow 1884</strain>
    </source>
</reference>
<dbReference type="Gene3D" id="2.60.120.470">
    <property type="entry name" value="PITH domain"/>
    <property type="match status" value="1"/>
</dbReference>
<dbReference type="GO" id="GO:0005737">
    <property type="term" value="C:cytoplasm"/>
    <property type="evidence" value="ECO:0007669"/>
    <property type="project" value="UniProtKB-ARBA"/>
</dbReference>
<dbReference type="Pfam" id="PF06201">
    <property type="entry name" value="PITH"/>
    <property type="match status" value="1"/>
</dbReference>
<dbReference type="PROSITE" id="PS51532">
    <property type="entry name" value="PITH"/>
    <property type="match status" value="1"/>
</dbReference>
<accession>A0A7S1ZST6</accession>